<sequence>PSYMMSRNNINDNYNRNYFYYNEYENNVDSREIKSLWKKERNRLAAKKSREKKAVQLKELEEREKRLVEDIDIMKECTKDYDNILNELMIYIEKVMNGNCGKDNLVELFEALAKLKKPGTDYFIVDIAGIGDMALLVNNQRIEVISRKIKRYLNDMWYRNMN</sequence>
<dbReference type="EMBL" id="ATCN01001209">
    <property type="protein sequence ID" value="EPR77852.1"/>
    <property type="molecule type" value="Genomic_DNA"/>
</dbReference>
<dbReference type="AlphaFoldDB" id="S7W803"/>
<protein>
    <recommendedName>
        <fullName evidence="2">BZIP domain-containing protein</fullName>
    </recommendedName>
</protein>
<comment type="caution">
    <text evidence="3">The sequence shown here is derived from an EMBL/GenBank/DDBJ whole genome shotgun (WGS) entry which is preliminary data.</text>
</comment>
<dbReference type="VEuPathDB" id="MicrosporidiaDB:SLOPH_1827"/>
<dbReference type="SUPFAM" id="SSF57959">
    <property type="entry name" value="Leucine zipper domain"/>
    <property type="match status" value="1"/>
</dbReference>
<dbReference type="InParanoid" id="S7W803"/>
<proteinExistence type="predicted"/>
<evidence type="ECO:0000313" key="3">
    <source>
        <dbReference type="EMBL" id="EPR77852.1"/>
    </source>
</evidence>
<dbReference type="InterPro" id="IPR004827">
    <property type="entry name" value="bZIP"/>
</dbReference>
<keyword evidence="1" id="KW-0175">Coiled coil</keyword>
<accession>S7W803</accession>
<evidence type="ECO:0000313" key="4">
    <source>
        <dbReference type="Proteomes" id="UP000014978"/>
    </source>
</evidence>
<feature type="non-terminal residue" evidence="3">
    <location>
        <position position="1"/>
    </location>
</feature>
<evidence type="ECO:0000256" key="1">
    <source>
        <dbReference type="SAM" id="Coils"/>
    </source>
</evidence>
<dbReference type="STRING" id="1358809.S7W803"/>
<dbReference type="GO" id="GO:0003700">
    <property type="term" value="F:DNA-binding transcription factor activity"/>
    <property type="evidence" value="ECO:0007669"/>
    <property type="project" value="InterPro"/>
</dbReference>
<dbReference type="CDD" id="cd14686">
    <property type="entry name" value="bZIP"/>
    <property type="match status" value="1"/>
</dbReference>
<organism evidence="3 4">
    <name type="scientific">Spraguea lophii (strain 42_110)</name>
    <name type="common">Microsporidian parasite</name>
    <dbReference type="NCBI Taxonomy" id="1358809"/>
    <lineage>
        <taxon>Eukaryota</taxon>
        <taxon>Fungi</taxon>
        <taxon>Fungi incertae sedis</taxon>
        <taxon>Microsporidia</taxon>
        <taxon>Spragueidae</taxon>
        <taxon>Spraguea</taxon>
    </lineage>
</organism>
<dbReference type="HOGENOM" id="CLU_119594_0_0_1"/>
<feature type="coiled-coil region" evidence="1">
    <location>
        <begin position="43"/>
        <end position="77"/>
    </location>
</feature>
<reference evidence="4" key="1">
    <citation type="journal article" date="2013" name="PLoS Genet.">
        <title>The genome of Spraguea lophii and the basis of host-microsporidian interactions.</title>
        <authorList>
            <person name="Campbell S.E."/>
            <person name="Williams T.A."/>
            <person name="Yousuf A."/>
            <person name="Soanes D.M."/>
            <person name="Paszkiewicz K.H."/>
            <person name="Williams B.A.P."/>
        </authorList>
    </citation>
    <scope>NUCLEOTIDE SEQUENCE [LARGE SCALE GENOMIC DNA]</scope>
    <source>
        <strain evidence="4">42_110</strain>
    </source>
</reference>
<feature type="domain" description="BZIP" evidence="2">
    <location>
        <begin position="38"/>
        <end position="52"/>
    </location>
</feature>
<dbReference type="OrthoDB" id="2187714at2759"/>
<dbReference type="PROSITE" id="PS00036">
    <property type="entry name" value="BZIP_BASIC"/>
    <property type="match status" value="1"/>
</dbReference>
<name>S7W803_SPRLO</name>
<gene>
    <name evidence="3" type="ORF">SLOPH_1827</name>
</gene>
<dbReference type="InterPro" id="IPR046347">
    <property type="entry name" value="bZIP_sf"/>
</dbReference>
<evidence type="ECO:0000259" key="2">
    <source>
        <dbReference type="PROSITE" id="PS00036"/>
    </source>
</evidence>
<dbReference type="Gene3D" id="1.20.5.170">
    <property type="match status" value="1"/>
</dbReference>
<keyword evidence="4" id="KW-1185">Reference proteome</keyword>
<dbReference type="SMART" id="SM00338">
    <property type="entry name" value="BRLZ"/>
    <property type="match status" value="1"/>
</dbReference>
<dbReference type="Proteomes" id="UP000014978">
    <property type="component" value="Unassembled WGS sequence"/>
</dbReference>